<evidence type="ECO:0000313" key="3">
    <source>
        <dbReference type="Proteomes" id="UP000326396"/>
    </source>
</evidence>
<reference evidence="2 3" key="1">
    <citation type="submission" date="2019-05" db="EMBL/GenBank/DDBJ databases">
        <title>Mikania micrantha, genome provides insights into the molecular mechanism of rapid growth.</title>
        <authorList>
            <person name="Liu B."/>
        </authorList>
    </citation>
    <scope>NUCLEOTIDE SEQUENCE [LARGE SCALE GENOMIC DNA]</scope>
    <source>
        <strain evidence="2">NLD-2019</strain>
        <tissue evidence="2">Leaf</tissue>
    </source>
</reference>
<accession>A0A5N6NU83</accession>
<evidence type="ECO:0000256" key="1">
    <source>
        <dbReference type="SAM" id="MobiDB-lite"/>
    </source>
</evidence>
<name>A0A5N6NU83_9ASTR</name>
<keyword evidence="3" id="KW-1185">Reference proteome</keyword>
<sequence>MTERRRKRSEEKPPITQRGNEKRKINSREKRKRPEKRPYSYNKKMSLGCPSDKPMLSWRSGKARIWGTKGPRFEPHSSHPSEVPAAVDPWANRGSLKDASIAQIRAVSRGGILPAS</sequence>
<dbReference type="Proteomes" id="UP000326396">
    <property type="component" value="Linkage Group LG17"/>
</dbReference>
<feature type="region of interest" description="Disordered" evidence="1">
    <location>
        <begin position="67"/>
        <end position="86"/>
    </location>
</feature>
<dbReference type="AlphaFoldDB" id="A0A5N6NU83"/>
<evidence type="ECO:0000313" key="2">
    <source>
        <dbReference type="EMBL" id="KAD5317693.1"/>
    </source>
</evidence>
<gene>
    <name evidence="2" type="ORF">E3N88_17639</name>
</gene>
<organism evidence="2 3">
    <name type="scientific">Mikania micrantha</name>
    <name type="common">bitter vine</name>
    <dbReference type="NCBI Taxonomy" id="192012"/>
    <lineage>
        <taxon>Eukaryota</taxon>
        <taxon>Viridiplantae</taxon>
        <taxon>Streptophyta</taxon>
        <taxon>Embryophyta</taxon>
        <taxon>Tracheophyta</taxon>
        <taxon>Spermatophyta</taxon>
        <taxon>Magnoliopsida</taxon>
        <taxon>eudicotyledons</taxon>
        <taxon>Gunneridae</taxon>
        <taxon>Pentapetalae</taxon>
        <taxon>asterids</taxon>
        <taxon>campanulids</taxon>
        <taxon>Asterales</taxon>
        <taxon>Asteraceae</taxon>
        <taxon>Asteroideae</taxon>
        <taxon>Heliantheae alliance</taxon>
        <taxon>Eupatorieae</taxon>
        <taxon>Mikania</taxon>
    </lineage>
</organism>
<proteinExistence type="predicted"/>
<protein>
    <submittedName>
        <fullName evidence="2">Uncharacterized protein</fullName>
    </submittedName>
</protein>
<dbReference type="EMBL" id="SZYD01000009">
    <property type="protein sequence ID" value="KAD5317693.1"/>
    <property type="molecule type" value="Genomic_DNA"/>
</dbReference>
<feature type="region of interest" description="Disordered" evidence="1">
    <location>
        <begin position="1"/>
        <end position="56"/>
    </location>
</feature>
<comment type="caution">
    <text evidence="2">The sequence shown here is derived from an EMBL/GenBank/DDBJ whole genome shotgun (WGS) entry which is preliminary data.</text>
</comment>
<feature type="compositionally biased region" description="Basic and acidic residues" evidence="1">
    <location>
        <begin position="1"/>
        <end position="28"/>
    </location>
</feature>